<proteinExistence type="predicted"/>
<dbReference type="EMBL" id="JAUSZS010000008">
    <property type="protein sequence ID" value="MDQ0937638.1"/>
    <property type="molecule type" value="Genomic_DNA"/>
</dbReference>
<keyword evidence="3" id="KW-1185">Reference proteome</keyword>
<dbReference type="Proteomes" id="UP001223072">
    <property type="component" value="Unassembled WGS sequence"/>
</dbReference>
<sequence>MRLPCGSKPCRFAKSTTRRHSATSSSSGSTRRTCPSATSRWINCARGLELRLVEGPHLNSRSQRPEDDAWVVPVPARLSALHPAVVALRDDEGQLVIPTALRRRSLLMLQALAAEAVRRGYEVRRSRLYYSRRQGGVDVVVVVDGFACTVTVKQEFPQSTNPERSACLVVELDHGRTSRPGRWRDRKRRVLEDTLGVILGEIEARAMEDAQHRASEERAKAEHEIRWQAAMEEAKERASQDQLAEVLREEARRWREAVASGEYCDALERRLGELGGASEESGPAAPWRWLEWARGYARAVDPLNHHRGMPTPRDPTPEELMPYLRGWSPYGPERRAGR</sequence>
<evidence type="ECO:0000313" key="2">
    <source>
        <dbReference type="EMBL" id="MDQ0937638.1"/>
    </source>
</evidence>
<name>A0ABU0S0P2_9ACTN</name>
<feature type="compositionally biased region" description="Low complexity" evidence="1">
    <location>
        <begin position="22"/>
        <end position="33"/>
    </location>
</feature>
<evidence type="ECO:0000313" key="3">
    <source>
        <dbReference type="Proteomes" id="UP001223072"/>
    </source>
</evidence>
<gene>
    <name evidence="2" type="ORF">QFZ49_007613</name>
</gene>
<reference evidence="2 3" key="1">
    <citation type="submission" date="2023-07" db="EMBL/GenBank/DDBJ databases">
        <title>Comparative genomics of wheat-associated soil bacteria to identify genetic determinants of phenazine resistance.</title>
        <authorList>
            <person name="Mouncey N."/>
        </authorList>
    </citation>
    <scope>NUCLEOTIDE SEQUENCE [LARGE SCALE GENOMIC DNA]</scope>
    <source>
        <strain evidence="2 3">W2I16</strain>
    </source>
</reference>
<accession>A0ABU0S0P2</accession>
<feature type="region of interest" description="Disordered" evidence="1">
    <location>
        <begin position="305"/>
        <end position="338"/>
    </location>
</feature>
<evidence type="ECO:0008006" key="4">
    <source>
        <dbReference type="Google" id="ProtNLM"/>
    </source>
</evidence>
<comment type="caution">
    <text evidence="2">The sequence shown here is derived from an EMBL/GenBank/DDBJ whole genome shotgun (WGS) entry which is preliminary data.</text>
</comment>
<evidence type="ECO:0000256" key="1">
    <source>
        <dbReference type="SAM" id="MobiDB-lite"/>
    </source>
</evidence>
<protein>
    <recommendedName>
        <fullName evidence="4">PE-PGRS family protein</fullName>
    </recommendedName>
</protein>
<organism evidence="2 3">
    <name type="scientific">Streptomyces turgidiscabies</name>
    <dbReference type="NCBI Taxonomy" id="85558"/>
    <lineage>
        <taxon>Bacteria</taxon>
        <taxon>Bacillati</taxon>
        <taxon>Actinomycetota</taxon>
        <taxon>Actinomycetes</taxon>
        <taxon>Kitasatosporales</taxon>
        <taxon>Streptomycetaceae</taxon>
        <taxon>Streptomyces</taxon>
    </lineage>
</organism>
<feature type="region of interest" description="Disordered" evidence="1">
    <location>
        <begin position="1"/>
        <end position="35"/>
    </location>
</feature>